<comment type="subcellular location">
    <subcellularLocation>
        <location evidence="1">Nucleus</location>
    </subcellularLocation>
</comment>
<dbReference type="PANTHER" id="PTHR13296">
    <property type="entry name" value="BCAS2 PROTEIN"/>
    <property type="match status" value="1"/>
</dbReference>
<keyword evidence="7" id="KW-0175">Coiled coil</keyword>
<gene>
    <name evidence="8" type="ORF">FGO68_gene7720</name>
</gene>
<dbReference type="Proteomes" id="UP000785679">
    <property type="component" value="Unassembled WGS sequence"/>
</dbReference>
<feature type="coiled-coil region" evidence="7">
    <location>
        <begin position="202"/>
        <end position="243"/>
    </location>
</feature>
<dbReference type="OrthoDB" id="205794at2759"/>
<evidence type="ECO:0000256" key="7">
    <source>
        <dbReference type="SAM" id="Coils"/>
    </source>
</evidence>
<dbReference type="Pfam" id="PF05700">
    <property type="entry name" value="BCAS2"/>
    <property type="match status" value="1"/>
</dbReference>
<dbReference type="AlphaFoldDB" id="A0A8J8SZL7"/>
<evidence type="ECO:0000256" key="2">
    <source>
        <dbReference type="ARBA" id="ARBA00010788"/>
    </source>
</evidence>
<dbReference type="GO" id="GO:0071011">
    <property type="term" value="C:precatalytic spliceosome"/>
    <property type="evidence" value="ECO:0007669"/>
    <property type="project" value="TreeGrafter"/>
</dbReference>
<evidence type="ECO:0000256" key="4">
    <source>
        <dbReference type="ARBA" id="ARBA00022728"/>
    </source>
</evidence>
<dbReference type="GO" id="GO:0006397">
    <property type="term" value="P:mRNA processing"/>
    <property type="evidence" value="ECO:0007669"/>
    <property type="project" value="UniProtKB-KW"/>
</dbReference>
<comment type="caution">
    <text evidence="8">The sequence shown here is derived from an EMBL/GenBank/DDBJ whole genome shotgun (WGS) entry which is preliminary data.</text>
</comment>
<keyword evidence="3" id="KW-0507">mRNA processing</keyword>
<reference evidence="8" key="1">
    <citation type="submission" date="2019-06" db="EMBL/GenBank/DDBJ databases">
        <authorList>
            <person name="Zheng W."/>
        </authorList>
    </citation>
    <scope>NUCLEOTIDE SEQUENCE</scope>
    <source>
        <strain evidence="8">QDHG01</strain>
    </source>
</reference>
<protein>
    <submittedName>
        <fullName evidence="8">Uncharacterized protein</fullName>
    </submittedName>
</protein>
<evidence type="ECO:0000256" key="1">
    <source>
        <dbReference type="ARBA" id="ARBA00004123"/>
    </source>
</evidence>
<evidence type="ECO:0000313" key="8">
    <source>
        <dbReference type="EMBL" id="TNV76101.1"/>
    </source>
</evidence>
<keyword evidence="4" id="KW-0747">Spliceosome</keyword>
<evidence type="ECO:0000256" key="6">
    <source>
        <dbReference type="ARBA" id="ARBA00023242"/>
    </source>
</evidence>
<keyword evidence="5" id="KW-0508">mRNA splicing</keyword>
<sequence length="256" mass="30324">MLEYQAHQRYLVFQNEHANLVTALPYIDAKLDESDQTIVTDLIKQEMRAMQLSGHTKDYLHSLPLPKFDKLESESIQSELKRVAEEGRRLDVIDQSRYQVVDEPEGHGDVKQWQESIDRANINFQYAENRRMNLELEKEYGKQVWTAHIQQAEDAMRYTTMQNNTLSSEIEGINKKRRFAQMQEYDNFFKVHQRMVGTVAKNVELEKECLKIQRDIQKYQEELQKLEKQEEELLDEGNEKRLKIVQDDGDKVIIKC</sequence>
<evidence type="ECO:0000313" key="9">
    <source>
        <dbReference type="Proteomes" id="UP000785679"/>
    </source>
</evidence>
<name>A0A8J8SZL7_HALGN</name>
<accession>A0A8J8SZL7</accession>
<dbReference type="GO" id="GO:0071013">
    <property type="term" value="C:catalytic step 2 spliceosome"/>
    <property type="evidence" value="ECO:0007669"/>
    <property type="project" value="TreeGrafter"/>
</dbReference>
<organism evidence="8 9">
    <name type="scientific">Halteria grandinella</name>
    <dbReference type="NCBI Taxonomy" id="5974"/>
    <lineage>
        <taxon>Eukaryota</taxon>
        <taxon>Sar</taxon>
        <taxon>Alveolata</taxon>
        <taxon>Ciliophora</taxon>
        <taxon>Intramacronucleata</taxon>
        <taxon>Spirotrichea</taxon>
        <taxon>Stichotrichia</taxon>
        <taxon>Sporadotrichida</taxon>
        <taxon>Halteriidae</taxon>
        <taxon>Halteria</taxon>
    </lineage>
</organism>
<dbReference type="GO" id="GO:0000974">
    <property type="term" value="C:Prp19 complex"/>
    <property type="evidence" value="ECO:0007669"/>
    <property type="project" value="TreeGrafter"/>
</dbReference>
<keyword evidence="6" id="KW-0539">Nucleus</keyword>
<dbReference type="EMBL" id="RRYP01014191">
    <property type="protein sequence ID" value="TNV76101.1"/>
    <property type="molecule type" value="Genomic_DNA"/>
</dbReference>
<dbReference type="PANTHER" id="PTHR13296:SF0">
    <property type="entry name" value="PRE-MRNA-SPLICING FACTOR SPF27"/>
    <property type="match status" value="1"/>
</dbReference>
<dbReference type="InterPro" id="IPR008409">
    <property type="entry name" value="SPF27"/>
</dbReference>
<keyword evidence="9" id="KW-1185">Reference proteome</keyword>
<proteinExistence type="inferred from homology"/>
<dbReference type="GO" id="GO:0008380">
    <property type="term" value="P:RNA splicing"/>
    <property type="evidence" value="ECO:0007669"/>
    <property type="project" value="UniProtKB-KW"/>
</dbReference>
<evidence type="ECO:0000256" key="3">
    <source>
        <dbReference type="ARBA" id="ARBA00022664"/>
    </source>
</evidence>
<feature type="coiled-coil region" evidence="7">
    <location>
        <begin position="110"/>
        <end position="137"/>
    </location>
</feature>
<comment type="similarity">
    <text evidence="2">Belongs to the SPF27 family.</text>
</comment>
<evidence type="ECO:0000256" key="5">
    <source>
        <dbReference type="ARBA" id="ARBA00023187"/>
    </source>
</evidence>